<evidence type="ECO:0000256" key="7">
    <source>
        <dbReference type="ARBA" id="ARBA00022882"/>
    </source>
</evidence>
<dbReference type="Pfam" id="PF00027">
    <property type="entry name" value="cNMP_binding"/>
    <property type="match status" value="1"/>
</dbReference>
<dbReference type="SUPFAM" id="SSF48403">
    <property type="entry name" value="Ankyrin repeat"/>
    <property type="match status" value="1"/>
</dbReference>
<dbReference type="InterPro" id="IPR018490">
    <property type="entry name" value="cNMP-bd_dom_sf"/>
</dbReference>
<dbReference type="FunFam" id="2.60.120.10:FF:000074">
    <property type="entry name" value="Potassium channel KAT2"/>
    <property type="match status" value="1"/>
</dbReference>
<keyword evidence="16" id="KW-1185">Reference proteome</keyword>
<dbReference type="GO" id="GO:0034702">
    <property type="term" value="C:monoatomic ion channel complex"/>
    <property type="evidence" value="ECO:0007669"/>
    <property type="project" value="UniProtKB-KW"/>
</dbReference>
<evidence type="ECO:0000313" key="15">
    <source>
        <dbReference type="EMBL" id="GJN27495.1"/>
    </source>
</evidence>
<keyword evidence="6 13" id="KW-0631">Potassium channel</keyword>
<evidence type="ECO:0000256" key="1">
    <source>
        <dbReference type="ARBA" id="ARBA00004141"/>
    </source>
</evidence>
<dbReference type="SMART" id="SM00100">
    <property type="entry name" value="cNMP"/>
    <property type="match status" value="1"/>
</dbReference>
<keyword evidence="3 13" id="KW-0813">Transport</keyword>
<dbReference type="PROSITE" id="PS50042">
    <property type="entry name" value="CNMP_BINDING_3"/>
    <property type="match status" value="1"/>
</dbReference>
<evidence type="ECO:0000256" key="2">
    <source>
        <dbReference type="ARBA" id="ARBA00007929"/>
    </source>
</evidence>
<dbReference type="InterPro" id="IPR014710">
    <property type="entry name" value="RmlC-like_jellyroll"/>
</dbReference>
<keyword evidence="8 13" id="KW-0630">Potassium</keyword>
<name>A0AAV5EZC3_ELECO</name>
<evidence type="ECO:0000256" key="12">
    <source>
        <dbReference type="ARBA" id="ARBA00023303"/>
    </source>
</evidence>
<evidence type="ECO:0000259" key="14">
    <source>
        <dbReference type="PROSITE" id="PS50042"/>
    </source>
</evidence>
<dbReference type="AlphaFoldDB" id="A0AAV5EZC3"/>
<dbReference type="InterPro" id="IPR036770">
    <property type="entry name" value="Ankyrin_rpt-contain_sf"/>
</dbReference>
<dbReference type="Proteomes" id="UP001054889">
    <property type="component" value="Unassembled WGS sequence"/>
</dbReference>
<keyword evidence="12 13" id="KW-0407">Ion channel</keyword>
<keyword evidence="4 13" id="KW-0633">Potassium transport</keyword>
<gene>
    <name evidence="15" type="primary">gb15524</name>
    <name evidence="15" type="ORF">PR202_gb15524</name>
</gene>
<evidence type="ECO:0000256" key="5">
    <source>
        <dbReference type="ARBA" id="ARBA00022692"/>
    </source>
</evidence>
<evidence type="ECO:0000313" key="16">
    <source>
        <dbReference type="Proteomes" id="UP001054889"/>
    </source>
</evidence>
<proteinExistence type="inferred from homology"/>
<dbReference type="InterPro" id="IPR000595">
    <property type="entry name" value="cNMP-bd_dom"/>
</dbReference>
<dbReference type="InterPro" id="IPR045319">
    <property type="entry name" value="KAT/AKT"/>
</dbReference>
<reference evidence="15" key="1">
    <citation type="journal article" date="2018" name="DNA Res.">
        <title>Multiple hybrid de novo genome assembly of finger millet, an orphan allotetraploid crop.</title>
        <authorList>
            <person name="Hatakeyama M."/>
            <person name="Aluri S."/>
            <person name="Balachadran M.T."/>
            <person name="Sivarajan S.R."/>
            <person name="Patrignani A."/>
            <person name="Gruter S."/>
            <person name="Poveda L."/>
            <person name="Shimizu-Inatsugi R."/>
            <person name="Baeten J."/>
            <person name="Francoijs K.J."/>
            <person name="Nataraja K.N."/>
            <person name="Reddy Y.A.N."/>
            <person name="Phadnis S."/>
            <person name="Ravikumar R.L."/>
            <person name="Schlapbach R."/>
            <person name="Sreeman S.M."/>
            <person name="Shimizu K.K."/>
        </authorList>
    </citation>
    <scope>NUCLEOTIDE SEQUENCE</scope>
</reference>
<comment type="subunit">
    <text evidence="13">The potassium channel is composed of a homo- or heterotetrameric complex of pore-forming subunits.</text>
</comment>
<dbReference type="Gene3D" id="2.60.120.10">
    <property type="entry name" value="Jelly Rolls"/>
    <property type="match status" value="1"/>
</dbReference>
<comment type="subcellular location">
    <subcellularLocation>
        <location evidence="1 13">Membrane</location>
        <topology evidence="1 13">Multi-pass membrane protein</topology>
    </subcellularLocation>
</comment>
<organism evidence="15 16">
    <name type="scientific">Eleusine coracana subsp. coracana</name>
    <dbReference type="NCBI Taxonomy" id="191504"/>
    <lineage>
        <taxon>Eukaryota</taxon>
        <taxon>Viridiplantae</taxon>
        <taxon>Streptophyta</taxon>
        <taxon>Embryophyta</taxon>
        <taxon>Tracheophyta</taxon>
        <taxon>Spermatophyta</taxon>
        <taxon>Magnoliopsida</taxon>
        <taxon>Liliopsida</taxon>
        <taxon>Poales</taxon>
        <taxon>Poaceae</taxon>
        <taxon>PACMAD clade</taxon>
        <taxon>Chloridoideae</taxon>
        <taxon>Cynodonteae</taxon>
        <taxon>Eleusininae</taxon>
        <taxon>Eleusine</taxon>
    </lineage>
</organism>
<evidence type="ECO:0000256" key="8">
    <source>
        <dbReference type="ARBA" id="ARBA00022958"/>
    </source>
</evidence>
<dbReference type="PANTHER" id="PTHR45743">
    <property type="entry name" value="POTASSIUM CHANNEL AKT1"/>
    <property type="match status" value="1"/>
</dbReference>
<keyword evidence="7 13" id="KW-0851">Voltage-gated channel</keyword>
<dbReference type="CDD" id="cd00038">
    <property type="entry name" value="CAP_ED"/>
    <property type="match status" value="1"/>
</dbReference>
<dbReference type="SUPFAM" id="SSF51206">
    <property type="entry name" value="cAMP-binding domain-like"/>
    <property type="match status" value="1"/>
</dbReference>
<protein>
    <recommendedName>
        <fullName evidence="13">Potassium channel</fullName>
    </recommendedName>
</protein>
<keyword evidence="9" id="KW-1133">Transmembrane helix</keyword>
<dbReference type="Gene3D" id="1.25.40.20">
    <property type="entry name" value="Ankyrin repeat-containing domain"/>
    <property type="match status" value="1"/>
</dbReference>
<dbReference type="EMBL" id="BQKI01000079">
    <property type="protein sequence ID" value="GJN27495.1"/>
    <property type="molecule type" value="Genomic_DNA"/>
</dbReference>
<evidence type="ECO:0000256" key="6">
    <source>
        <dbReference type="ARBA" id="ARBA00022826"/>
    </source>
</evidence>
<keyword evidence="11" id="KW-0472">Membrane</keyword>
<accession>A0AAV5EZC3</accession>
<comment type="domain">
    <text evidence="13">The segment S4 is probably the voltage-sensor and is characterized by a series of positively charged amino acids. The pore-forming region H5 is enclosed by the transmembrane segments S5 and S6 in the Shaker-type (1P/6TM) and contains the GYGD signature motif which seems to be involved in potassium selectivity.</text>
</comment>
<comment type="function">
    <text evidence="13">Potassium channel.</text>
</comment>
<evidence type="ECO:0000256" key="4">
    <source>
        <dbReference type="ARBA" id="ARBA00022538"/>
    </source>
</evidence>
<reference evidence="15" key="2">
    <citation type="submission" date="2021-12" db="EMBL/GenBank/DDBJ databases">
        <title>Resequencing data analysis of finger millet.</title>
        <authorList>
            <person name="Hatakeyama M."/>
            <person name="Aluri S."/>
            <person name="Balachadran M.T."/>
            <person name="Sivarajan S.R."/>
            <person name="Poveda L."/>
            <person name="Shimizu-Inatsugi R."/>
            <person name="Schlapbach R."/>
            <person name="Sreeman S.M."/>
            <person name="Shimizu K.K."/>
        </authorList>
    </citation>
    <scope>NUCLEOTIDE SEQUENCE</scope>
</reference>
<evidence type="ECO:0000256" key="11">
    <source>
        <dbReference type="ARBA" id="ARBA00023136"/>
    </source>
</evidence>
<evidence type="ECO:0000256" key="13">
    <source>
        <dbReference type="RuleBase" id="RU369015"/>
    </source>
</evidence>
<keyword evidence="10 13" id="KW-0406">Ion transport</keyword>
<evidence type="ECO:0000256" key="9">
    <source>
        <dbReference type="ARBA" id="ARBA00022989"/>
    </source>
</evidence>
<comment type="caution">
    <text evidence="15">The sequence shown here is derived from an EMBL/GenBank/DDBJ whole genome shotgun (WGS) entry which is preliminary data.</text>
</comment>
<evidence type="ECO:0000256" key="10">
    <source>
        <dbReference type="ARBA" id="ARBA00023065"/>
    </source>
</evidence>
<dbReference type="PANTHER" id="PTHR45743:SF4">
    <property type="entry name" value="POTASSIUM CHANNEL KOR2"/>
    <property type="match status" value="1"/>
</dbReference>
<evidence type="ECO:0000256" key="3">
    <source>
        <dbReference type="ARBA" id="ARBA00022448"/>
    </source>
</evidence>
<keyword evidence="5" id="KW-0812">Transmembrane</keyword>
<comment type="similarity">
    <text evidence="2 13">Belongs to the potassium channel family. Plant (TC 1.A.1.4) subfamily.</text>
</comment>
<feature type="domain" description="Cyclic nucleotide-binding" evidence="14">
    <location>
        <begin position="66"/>
        <end position="186"/>
    </location>
</feature>
<sequence>MTDLSRYMNRNKLDARHQVPGEKAHLLLHYYDISYTKDRVVDDIPVAVRSKMSQTLYLDMVSRVHLFKGCSEDFLSQIVVKLHEEFFLPGEVILEQGTVVDQIYIVARGCLEEVATGEGGSEEIISELLPYDIVGDVAVVCNIPQPYTVRVSELCSLLRIDKQSLTSILQIYVKDSRQILSNLLEGKETGSRGKELESDITYLIARQEAELVLGVNNAAYHGDLFRLKGLISAGADPSKPDYDGRTALVCELSVAASRGFEDIGQSYPTRSKRHA</sequence>
<dbReference type="GO" id="GO:0005249">
    <property type="term" value="F:voltage-gated potassium channel activity"/>
    <property type="evidence" value="ECO:0007669"/>
    <property type="project" value="UniProtKB-UniRule"/>
</dbReference>